<organism evidence="1">
    <name type="scientific">Nematocida ausubeli (strain ATCC PRA-371 / ERTm2)</name>
    <name type="common">Nematode killer fungus</name>
    <dbReference type="NCBI Taxonomy" id="1913371"/>
    <lineage>
        <taxon>Eukaryota</taxon>
        <taxon>Fungi</taxon>
        <taxon>Fungi incertae sedis</taxon>
        <taxon>Microsporidia</taxon>
        <taxon>Nematocida</taxon>
    </lineage>
</organism>
<accession>H8ZGJ7</accession>
<dbReference type="AlphaFoldDB" id="H8ZGJ7"/>
<protein>
    <submittedName>
        <fullName evidence="1">Uncharacterized protein</fullName>
    </submittedName>
</protein>
<evidence type="ECO:0000313" key="1">
    <source>
        <dbReference type="EMBL" id="EHY64236.1"/>
    </source>
</evidence>
<proteinExistence type="predicted"/>
<dbReference type="HOGENOM" id="CLU_099123_0_0_1"/>
<name>H8ZGJ7_NEMA1</name>
<dbReference type="Proteomes" id="UP000005622">
    <property type="component" value="Unassembled WGS sequence"/>
</dbReference>
<dbReference type="EMBL" id="JH604687">
    <property type="protein sequence ID" value="EHY64236.1"/>
    <property type="molecule type" value="Genomic_DNA"/>
</dbReference>
<reference evidence="1" key="1">
    <citation type="submission" date="2011-03" db="EMBL/GenBank/DDBJ databases">
        <title>The Genome Sequence of Nematocida sp1 strain ERTm2.</title>
        <authorList>
            <consortium name="The Broad Institute Genome Sequencing Platform"/>
            <consortium name="The Broad Institute Genome Sequencing Center for Infectious Disease"/>
            <person name="Cuomo C."/>
            <person name="Troemel E."/>
            <person name="Young S.K."/>
            <person name="Zeng Q."/>
            <person name="Gargeya S."/>
            <person name="Fitzgerald M."/>
            <person name="Haas B."/>
            <person name="Abouelleil A."/>
            <person name="Alvarado L."/>
            <person name="Arachchi H.M."/>
            <person name="Berlin A."/>
            <person name="Brown A."/>
            <person name="Chapman S.B."/>
            <person name="Chen Z."/>
            <person name="Dunbar C."/>
            <person name="Freedman E."/>
            <person name="Gearin G."/>
            <person name="Gellesch M."/>
            <person name="Goldberg J."/>
            <person name="Griggs A."/>
            <person name="Gujja S."/>
            <person name="Heilman E.R."/>
            <person name="Heiman D."/>
            <person name="Howarth C."/>
            <person name="Larson L."/>
            <person name="Lui A."/>
            <person name="MacDonald P.J.P."/>
            <person name="Mehta T."/>
            <person name="Montmayeur A."/>
            <person name="Murphy C."/>
            <person name="Neiman D."/>
            <person name="Pearson M."/>
            <person name="Priest M."/>
            <person name="Roberts A."/>
            <person name="Saif S."/>
            <person name="Shea T."/>
            <person name="Shenoy N."/>
            <person name="Sisk P."/>
            <person name="Stolte C."/>
            <person name="Sykes S."/>
            <person name="White J."/>
            <person name="Yandava C."/>
            <person name="Wortman J."/>
            <person name="Nusbaum C."/>
            <person name="Birren B."/>
        </authorList>
    </citation>
    <scope>NUCLEOTIDE SEQUENCE</scope>
    <source>
        <strain evidence="1">ERTm2</strain>
    </source>
</reference>
<sequence>MDSDERNEMFMLLSLISADKYYPHITIDEHAYENEKYFAKAINNLLELANSATIVSHKTYANIITDILIRLIYLKGDGCWEFKTFAGELSKIPKAGDLFVKILTLDGTTMEYITRVAQFAQGMGNEDRADCKGYLNMFLIWIIQNTIESKCSYWKDIVKRCCDLIEVTELEKSDFSFLWILARSSLSLLESIQPIMCVKDDAKSVKRFRSIKKVLNTSRRQ</sequence>
<gene>
    <name evidence="1" type="ORF">NERG_02718</name>
</gene>